<sequence length="222" mass="26196">MFRFFLVFIFIIFYSLNLNAHIDHNKNLNKIEFDIYRNNEKVGYHKVTFSNKNGFKEVSTDVYFDIKLLGVSIYKYHSLGKEIYKDHKLIEFKSTTKDGNDKDYCNITMSKSGEYNFDGTTEGKFFKYSSKKDFSLGTWWNHDVLINNNFVLGQSCRSTETKITFLNKEEKLINNKKQIVQFFNVKGEGIDVKIGFTDNTLQWVSMDFSLKGEWNYQLKNLN</sequence>
<dbReference type="AlphaFoldDB" id="A0A845SEF1"/>
<accession>A0A845SEF1</accession>
<name>A0A845SEF1_9PROT</name>
<gene>
    <name evidence="2" type="ORF">EBV78_02475</name>
    <name evidence="1" type="ORF">EBX74_00685</name>
</gene>
<evidence type="ECO:0000313" key="3">
    <source>
        <dbReference type="Proteomes" id="UP000572953"/>
    </source>
</evidence>
<evidence type="ECO:0000313" key="2">
    <source>
        <dbReference type="EMBL" id="NCU62945.1"/>
    </source>
</evidence>
<dbReference type="EMBL" id="RGGN01000071">
    <property type="protein sequence ID" value="NCU62945.1"/>
    <property type="molecule type" value="Genomic_DNA"/>
</dbReference>
<reference evidence="2 3" key="1">
    <citation type="submission" date="2018-10" db="EMBL/GenBank/DDBJ databases">
        <title>Iterative Subtractive Binning of Freshwater Chronoseries Metagenomes Recovers Nearly Complete Genomes from over Four Hundred Novel Species.</title>
        <authorList>
            <person name="Rodriguez-R L.M."/>
            <person name="Tsementzi D."/>
            <person name="Luo C."/>
            <person name="Konstantinidis K.T."/>
        </authorList>
    </citation>
    <scope>NUCLEOTIDE SEQUENCE [LARGE SCALE GENOMIC DNA]</scope>
    <source>
        <strain evidence="2">WB7_2B_003</strain>
        <strain evidence="1">WB8_2A_004</strain>
    </source>
</reference>
<dbReference type="Pfam" id="PF19630">
    <property type="entry name" value="DUF6134"/>
    <property type="match status" value="1"/>
</dbReference>
<dbReference type="EMBL" id="RGOB01000008">
    <property type="protein sequence ID" value="NCU52818.1"/>
    <property type="molecule type" value="Genomic_DNA"/>
</dbReference>
<evidence type="ECO:0008006" key="4">
    <source>
        <dbReference type="Google" id="ProtNLM"/>
    </source>
</evidence>
<organism evidence="2 3">
    <name type="scientific">Candidatus Fonsibacter lacus</name>
    <dbReference type="NCBI Taxonomy" id="2576439"/>
    <lineage>
        <taxon>Bacteria</taxon>
        <taxon>Pseudomonadati</taxon>
        <taxon>Pseudomonadota</taxon>
        <taxon>Alphaproteobacteria</taxon>
        <taxon>Candidatus Pelagibacterales</taxon>
        <taxon>Candidatus Pelagibacterales incertae sedis</taxon>
        <taxon>Candidatus Fonsibacter</taxon>
    </lineage>
</organism>
<comment type="caution">
    <text evidence="2">The sequence shown here is derived from an EMBL/GenBank/DDBJ whole genome shotgun (WGS) entry which is preliminary data.</text>
</comment>
<dbReference type="Proteomes" id="UP000572953">
    <property type="component" value="Unassembled WGS sequence"/>
</dbReference>
<dbReference type="Proteomes" id="UP000747791">
    <property type="component" value="Unassembled WGS sequence"/>
</dbReference>
<evidence type="ECO:0000313" key="1">
    <source>
        <dbReference type="EMBL" id="NCU52818.1"/>
    </source>
</evidence>
<dbReference type="InterPro" id="IPR045767">
    <property type="entry name" value="DUF6134"/>
</dbReference>
<protein>
    <recommendedName>
        <fullName evidence="4">DUF3108 domain-containing protein</fullName>
    </recommendedName>
</protein>
<proteinExistence type="predicted"/>